<evidence type="ECO:0000256" key="1">
    <source>
        <dbReference type="ARBA" id="ARBA00022741"/>
    </source>
</evidence>
<comment type="caution">
    <text evidence="6">The sequence shown here is derived from an EMBL/GenBank/DDBJ whole genome shotgun (WGS) entry which is preliminary data.</text>
</comment>
<accession>A0AAV5U0N4</accession>
<dbReference type="SUPFAM" id="SSF52540">
    <property type="entry name" value="P-loop containing nucleoside triphosphate hydrolases"/>
    <property type="match status" value="1"/>
</dbReference>
<dbReference type="GO" id="GO:0003724">
    <property type="term" value="F:RNA helicase activity"/>
    <property type="evidence" value="ECO:0007669"/>
    <property type="project" value="TreeGrafter"/>
</dbReference>
<name>A0AAV5U0N4_9BILA</name>
<dbReference type="EMBL" id="BTSX01000005">
    <property type="protein sequence ID" value="GMT00081.1"/>
    <property type="molecule type" value="Genomic_DNA"/>
</dbReference>
<proteinExistence type="predicted"/>
<reference evidence="6" key="1">
    <citation type="submission" date="2023-10" db="EMBL/GenBank/DDBJ databases">
        <title>Genome assembly of Pristionchus species.</title>
        <authorList>
            <person name="Yoshida K."/>
            <person name="Sommer R.J."/>
        </authorList>
    </citation>
    <scope>NUCLEOTIDE SEQUENCE</scope>
    <source>
        <strain evidence="6">RS0144</strain>
    </source>
</reference>
<gene>
    <name evidence="6" type="ORF">PENTCL1PPCAC_22255</name>
</gene>
<evidence type="ECO:0000313" key="6">
    <source>
        <dbReference type="EMBL" id="GMT00081.1"/>
    </source>
</evidence>
<dbReference type="Proteomes" id="UP001432027">
    <property type="component" value="Unassembled WGS sequence"/>
</dbReference>
<dbReference type="Gene3D" id="3.40.50.300">
    <property type="entry name" value="P-loop containing nucleotide triphosphate hydrolases"/>
    <property type="match status" value="1"/>
</dbReference>
<dbReference type="PANTHER" id="PTHR47959">
    <property type="entry name" value="ATP-DEPENDENT RNA HELICASE RHLE-RELATED"/>
    <property type="match status" value="1"/>
</dbReference>
<keyword evidence="4" id="KW-0067">ATP-binding</keyword>
<dbReference type="Pfam" id="PF00270">
    <property type="entry name" value="DEAD"/>
    <property type="match status" value="1"/>
</dbReference>
<evidence type="ECO:0000256" key="2">
    <source>
        <dbReference type="ARBA" id="ARBA00022801"/>
    </source>
</evidence>
<feature type="non-terminal residue" evidence="6">
    <location>
        <position position="147"/>
    </location>
</feature>
<keyword evidence="2" id="KW-0378">Hydrolase</keyword>
<dbReference type="GO" id="GO:0016787">
    <property type="term" value="F:hydrolase activity"/>
    <property type="evidence" value="ECO:0007669"/>
    <property type="project" value="UniProtKB-KW"/>
</dbReference>
<dbReference type="GO" id="GO:0005524">
    <property type="term" value="F:ATP binding"/>
    <property type="evidence" value="ECO:0007669"/>
    <property type="project" value="UniProtKB-KW"/>
</dbReference>
<dbReference type="AlphaFoldDB" id="A0AAV5U0N4"/>
<dbReference type="PANTHER" id="PTHR47959:SF1">
    <property type="entry name" value="ATP-DEPENDENT RNA HELICASE DBPA"/>
    <property type="match status" value="1"/>
</dbReference>
<evidence type="ECO:0000259" key="5">
    <source>
        <dbReference type="PROSITE" id="PS51192"/>
    </source>
</evidence>
<sequence>ETASMASSGFKHLQLKSDLLRAIIDLRFDYPSKGSITLQEECLPQLMLGKNLICQSELGSGKTSLYVMATLNQLEGDGGQVIVLSPSREMAEGINKQYEIFSKYLEIKTGFFCDDSLSNLNGSSLKSVSRQIIIGTPGRILSLIQSG</sequence>
<dbReference type="InterPro" id="IPR014001">
    <property type="entry name" value="Helicase_ATP-bd"/>
</dbReference>
<organism evidence="6 7">
    <name type="scientific">Pristionchus entomophagus</name>
    <dbReference type="NCBI Taxonomy" id="358040"/>
    <lineage>
        <taxon>Eukaryota</taxon>
        <taxon>Metazoa</taxon>
        <taxon>Ecdysozoa</taxon>
        <taxon>Nematoda</taxon>
        <taxon>Chromadorea</taxon>
        <taxon>Rhabditida</taxon>
        <taxon>Rhabditina</taxon>
        <taxon>Diplogasteromorpha</taxon>
        <taxon>Diplogasteroidea</taxon>
        <taxon>Neodiplogasteridae</taxon>
        <taxon>Pristionchus</taxon>
    </lineage>
</organism>
<evidence type="ECO:0000256" key="4">
    <source>
        <dbReference type="ARBA" id="ARBA00022840"/>
    </source>
</evidence>
<feature type="domain" description="Helicase ATP-binding" evidence="5">
    <location>
        <begin position="43"/>
        <end position="147"/>
    </location>
</feature>
<evidence type="ECO:0000256" key="3">
    <source>
        <dbReference type="ARBA" id="ARBA00022806"/>
    </source>
</evidence>
<dbReference type="GO" id="GO:0005829">
    <property type="term" value="C:cytosol"/>
    <property type="evidence" value="ECO:0007669"/>
    <property type="project" value="TreeGrafter"/>
</dbReference>
<protein>
    <recommendedName>
        <fullName evidence="5">Helicase ATP-binding domain-containing protein</fullName>
    </recommendedName>
</protein>
<dbReference type="InterPro" id="IPR027417">
    <property type="entry name" value="P-loop_NTPase"/>
</dbReference>
<keyword evidence="1" id="KW-0547">Nucleotide-binding</keyword>
<dbReference type="GO" id="GO:0003676">
    <property type="term" value="F:nucleic acid binding"/>
    <property type="evidence" value="ECO:0007669"/>
    <property type="project" value="InterPro"/>
</dbReference>
<evidence type="ECO:0000313" key="7">
    <source>
        <dbReference type="Proteomes" id="UP001432027"/>
    </source>
</evidence>
<dbReference type="InterPro" id="IPR050079">
    <property type="entry name" value="DEAD_box_RNA_helicase"/>
</dbReference>
<keyword evidence="7" id="KW-1185">Reference proteome</keyword>
<keyword evidence="3" id="KW-0347">Helicase</keyword>
<dbReference type="PROSITE" id="PS51192">
    <property type="entry name" value="HELICASE_ATP_BIND_1"/>
    <property type="match status" value="1"/>
</dbReference>
<feature type="non-terminal residue" evidence="6">
    <location>
        <position position="1"/>
    </location>
</feature>
<dbReference type="InterPro" id="IPR011545">
    <property type="entry name" value="DEAD/DEAH_box_helicase_dom"/>
</dbReference>